<organism evidence="1 2">
    <name type="scientific">Kocuria atrinae</name>
    <dbReference type="NCBI Taxonomy" id="592377"/>
    <lineage>
        <taxon>Bacteria</taxon>
        <taxon>Bacillati</taxon>
        <taxon>Actinomycetota</taxon>
        <taxon>Actinomycetes</taxon>
        <taxon>Micrococcales</taxon>
        <taxon>Micrococcaceae</taxon>
        <taxon>Kocuria</taxon>
    </lineage>
</organism>
<name>A0ABP5JSL7_9MICC</name>
<dbReference type="EMBL" id="BAAAQA010000021">
    <property type="protein sequence ID" value="GAA2119859.1"/>
    <property type="molecule type" value="Genomic_DNA"/>
</dbReference>
<sequence>MLTLLILVALGALVLNYVSNARPQVATTAHAQHSISDNYYPPHKPGRA</sequence>
<keyword evidence="2" id="KW-1185">Reference proteome</keyword>
<reference evidence="2" key="1">
    <citation type="journal article" date="2019" name="Int. J. Syst. Evol. Microbiol.">
        <title>The Global Catalogue of Microorganisms (GCM) 10K type strain sequencing project: providing services to taxonomists for standard genome sequencing and annotation.</title>
        <authorList>
            <consortium name="The Broad Institute Genomics Platform"/>
            <consortium name="The Broad Institute Genome Sequencing Center for Infectious Disease"/>
            <person name="Wu L."/>
            <person name="Ma J."/>
        </authorList>
    </citation>
    <scope>NUCLEOTIDE SEQUENCE [LARGE SCALE GENOMIC DNA]</scope>
    <source>
        <strain evidence="2">JCM 15914</strain>
    </source>
</reference>
<protein>
    <submittedName>
        <fullName evidence="1">Uncharacterized protein</fullName>
    </submittedName>
</protein>
<dbReference type="Proteomes" id="UP001500166">
    <property type="component" value="Unassembled WGS sequence"/>
</dbReference>
<proteinExistence type="predicted"/>
<evidence type="ECO:0000313" key="1">
    <source>
        <dbReference type="EMBL" id="GAA2119859.1"/>
    </source>
</evidence>
<accession>A0ABP5JSL7</accession>
<evidence type="ECO:0000313" key="2">
    <source>
        <dbReference type="Proteomes" id="UP001500166"/>
    </source>
</evidence>
<dbReference type="RefSeq" id="WP_344224994.1">
    <property type="nucleotide sequence ID" value="NZ_BAAAQA010000021.1"/>
</dbReference>
<comment type="caution">
    <text evidence="1">The sequence shown here is derived from an EMBL/GenBank/DDBJ whole genome shotgun (WGS) entry which is preliminary data.</text>
</comment>
<gene>
    <name evidence="1" type="ORF">GCM10009824_21090</name>
</gene>